<gene>
    <name evidence="3" type="ORF">HU668_00150</name>
</gene>
<comment type="caution">
    <text evidence="3">The sequence shown here is derived from an EMBL/GenBank/DDBJ whole genome shotgun (WGS) entry which is preliminary data.</text>
</comment>
<dbReference type="PANTHER" id="PTHR30160">
    <property type="entry name" value="TETRAACYLDISACCHARIDE 4'-KINASE-RELATED"/>
    <property type="match status" value="1"/>
</dbReference>
<dbReference type="GeneID" id="57343522"/>
<dbReference type="Proteomes" id="UP000566985">
    <property type="component" value="Unassembled WGS sequence"/>
</dbReference>
<dbReference type="GO" id="GO:0008713">
    <property type="term" value="F:ADP-heptose-lipopolysaccharide heptosyltransferase activity"/>
    <property type="evidence" value="ECO:0007669"/>
    <property type="project" value="TreeGrafter"/>
</dbReference>
<dbReference type="PANTHER" id="PTHR30160:SF1">
    <property type="entry name" value="LIPOPOLYSACCHARIDE 1,2-N-ACETYLGLUCOSAMINETRANSFERASE-RELATED"/>
    <property type="match status" value="1"/>
</dbReference>
<dbReference type="EMBL" id="JABWPM010000001">
    <property type="protein sequence ID" value="NUY94866.1"/>
    <property type="molecule type" value="Genomic_DNA"/>
</dbReference>
<reference evidence="3 4" key="1">
    <citation type="submission" date="2020-05" db="EMBL/GenBank/DDBJ databases">
        <title>Whole Genome Sequences of Enterobacteriales Associated with the International Space Station.</title>
        <authorList>
            <person name="Bharadwaj A."/>
            <person name="Daudu R."/>
            <person name="Singh N."/>
            <person name="Wood J."/>
            <person name="Debieu M."/>
            <person name="Mason C."/>
            <person name="Wang C."/>
            <person name="Venkateswaran K."/>
        </authorList>
    </citation>
    <scope>NUCLEOTIDE SEQUENCE [LARGE SCALE GENOMIC DNA]</scope>
    <source>
        <strain evidence="3 4">IF5SW-B1</strain>
    </source>
</reference>
<accession>A0A7Y6NAF0</accession>
<dbReference type="GO" id="GO:0005829">
    <property type="term" value="C:cytosol"/>
    <property type="evidence" value="ECO:0007669"/>
    <property type="project" value="TreeGrafter"/>
</dbReference>
<dbReference type="CDD" id="cd03789">
    <property type="entry name" value="GT9_LPS_heptosyltransferase"/>
    <property type="match status" value="1"/>
</dbReference>
<evidence type="ECO:0000313" key="4">
    <source>
        <dbReference type="Proteomes" id="UP000566985"/>
    </source>
</evidence>
<organism evidence="3 4">
    <name type="scientific">Pantoea brenneri</name>
    <dbReference type="NCBI Taxonomy" id="472694"/>
    <lineage>
        <taxon>Bacteria</taxon>
        <taxon>Pseudomonadati</taxon>
        <taxon>Pseudomonadota</taxon>
        <taxon>Gammaproteobacteria</taxon>
        <taxon>Enterobacterales</taxon>
        <taxon>Erwiniaceae</taxon>
        <taxon>Pantoea</taxon>
    </lineage>
</organism>
<evidence type="ECO:0000313" key="3">
    <source>
        <dbReference type="EMBL" id="NUY94866.1"/>
    </source>
</evidence>
<dbReference type="GO" id="GO:0009244">
    <property type="term" value="P:lipopolysaccharide core region biosynthetic process"/>
    <property type="evidence" value="ECO:0007669"/>
    <property type="project" value="TreeGrafter"/>
</dbReference>
<evidence type="ECO:0000256" key="1">
    <source>
        <dbReference type="ARBA" id="ARBA00022676"/>
    </source>
</evidence>
<dbReference type="RefSeq" id="WP_069729178.1">
    <property type="nucleotide sequence ID" value="NZ_JABWPE010000012.1"/>
</dbReference>
<proteinExistence type="predicted"/>
<keyword evidence="2 3" id="KW-0808">Transferase</keyword>
<sequence length="358" mass="39319">MRVLIICRDNIGDTLLTTPLISALHQSGEHQVDVLTNNYAAPVLQHNPDIRQLFYYTKSHHREAGQGRIACLLQRLQLMLTLKKNRYDTVILAKSRWDQHGLKWVKMVRPGQVIALGEEPHPLITHLLAPQASAQAHIAEILYSLAHPFNLAAAAPGKLTLMPDAEIAADLRKSYAIDSSQPVYALQISARKPSQQWPAERFAELAETLAARHSCQIMLLWSPGRRDNPRHPGDDEKAHEIMALCPQLTLKAVATTSLPQLIAAMSLCQGLVTSDGGAMHIGAALGLPVVAMFGDSDPACWHPWQVKHQVLQPASRDVTSLSSREVYDAFANTVIQSFPSGQRPRLAASHSNATVSGR</sequence>
<dbReference type="InterPro" id="IPR002201">
    <property type="entry name" value="Glyco_trans_9"/>
</dbReference>
<dbReference type="InterPro" id="IPR051199">
    <property type="entry name" value="LPS_LOS_Heptosyltrfase"/>
</dbReference>
<name>A0A7Y6NAF0_9GAMM</name>
<dbReference type="SUPFAM" id="SSF53756">
    <property type="entry name" value="UDP-Glycosyltransferase/glycogen phosphorylase"/>
    <property type="match status" value="1"/>
</dbReference>
<keyword evidence="1" id="KW-0328">Glycosyltransferase</keyword>
<evidence type="ECO:0000256" key="2">
    <source>
        <dbReference type="ARBA" id="ARBA00022679"/>
    </source>
</evidence>
<dbReference type="Pfam" id="PF01075">
    <property type="entry name" value="Glyco_transf_9"/>
    <property type="match status" value="1"/>
</dbReference>
<dbReference type="AlphaFoldDB" id="A0A7Y6NAF0"/>
<dbReference type="Gene3D" id="3.40.50.2000">
    <property type="entry name" value="Glycogen Phosphorylase B"/>
    <property type="match status" value="2"/>
</dbReference>
<protein>
    <submittedName>
        <fullName evidence="3">Glycosyltransferase family 9 protein</fullName>
    </submittedName>
</protein>